<evidence type="ECO:0000313" key="7">
    <source>
        <dbReference type="Proteomes" id="UP001321486"/>
    </source>
</evidence>
<feature type="DNA-binding region" description="H-T-H motif" evidence="4">
    <location>
        <begin position="29"/>
        <end position="48"/>
    </location>
</feature>
<evidence type="ECO:0000259" key="5">
    <source>
        <dbReference type="PROSITE" id="PS50977"/>
    </source>
</evidence>
<dbReference type="Pfam" id="PF00440">
    <property type="entry name" value="TetR_N"/>
    <property type="match status" value="1"/>
</dbReference>
<evidence type="ECO:0000256" key="2">
    <source>
        <dbReference type="ARBA" id="ARBA00023125"/>
    </source>
</evidence>
<dbReference type="InterPro" id="IPR050109">
    <property type="entry name" value="HTH-type_TetR-like_transc_reg"/>
</dbReference>
<keyword evidence="1" id="KW-0805">Transcription regulation</keyword>
<keyword evidence="3" id="KW-0804">Transcription</keyword>
<dbReference type="Pfam" id="PF17932">
    <property type="entry name" value="TetR_C_24"/>
    <property type="match status" value="1"/>
</dbReference>
<evidence type="ECO:0000256" key="1">
    <source>
        <dbReference type="ARBA" id="ARBA00023015"/>
    </source>
</evidence>
<reference evidence="7" key="1">
    <citation type="journal article" date="2019" name="Int. J. Syst. Evol. Microbiol.">
        <title>The Global Catalogue of Microorganisms (GCM) 10K type strain sequencing project: providing services to taxonomists for standard genome sequencing and annotation.</title>
        <authorList>
            <consortium name="The Broad Institute Genomics Platform"/>
            <consortium name="The Broad Institute Genome Sequencing Center for Infectious Disease"/>
            <person name="Wu L."/>
            <person name="Ma J."/>
        </authorList>
    </citation>
    <scope>NUCLEOTIDE SEQUENCE [LARGE SCALE GENOMIC DNA]</scope>
    <source>
        <strain evidence="7">NBRC 108728</strain>
    </source>
</reference>
<sequence length="200" mass="22366">MLLEKNETETRILNEARKLFNRKGYVGMTLRQIASAVGMEAQSIYNYTPSKQALVEKMMRNGTEILRDKVETALATAGPTQTDRLYAAVGAHTAHYCSSDDLVMVREGLVHLDPEIRTGLVTMLKSYEQIFRDILRAGIDGGEFRDVDVTRVTFAILGMGESVINWYRPGGRLTPTQIGDEYADLALHLVGARYDHPEIT</sequence>
<dbReference type="SUPFAM" id="SSF46689">
    <property type="entry name" value="Homeodomain-like"/>
    <property type="match status" value="1"/>
</dbReference>
<dbReference type="PROSITE" id="PS50977">
    <property type="entry name" value="HTH_TETR_2"/>
    <property type="match status" value="1"/>
</dbReference>
<evidence type="ECO:0000256" key="4">
    <source>
        <dbReference type="PROSITE-ProRule" id="PRU00335"/>
    </source>
</evidence>
<feature type="domain" description="HTH tetR-type" evidence="5">
    <location>
        <begin position="6"/>
        <end position="66"/>
    </location>
</feature>
<dbReference type="EMBL" id="AP027732">
    <property type="protein sequence ID" value="BDZ47864.1"/>
    <property type="molecule type" value="Genomic_DNA"/>
</dbReference>
<dbReference type="Gene3D" id="1.10.357.10">
    <property type="entry name" value="Tetracycline Repressor, domain 2"/>
    <property type="match status" value="1"/>
</dbReference>
<dbReference type="InterPro" id="IPR001647">
    <property type="entry name" value="HTH_TetR"/>
</dbReference>
<dbReference type="InterPro" id="IPR036271">
    <property type="entry name" value="Tet_transcr_reg_TetR-rel_C_sf"/>
</dbReference>
<name>A0ABN6XS86_9MICO</name>
<dbReference type="PRINTS" id="PR00455">
    <property type="entry name" value="HTHTETR"/>
</dbReference>
<keyword evidence="2 4" id="KW-0238">DNA-binding</keyword>
<dbReference type="InterPro" id="IPR009057">
    <property type="entry name" value="Homeodomain-like_sf"/>
</dbReference>
<gene>
    <name evidence="6" type="ORF">GCM10025867_01050</name>
</gene>
<dbReference type="RefSeq" id="WP_286344943.1">
    <property type="nucleotide sequence ID" value="NZ_AP027732.1"/>
</dbReference>
<evidence type="ECO:0000256" key="3">
    <source>
        <dbReference type="ARBA" id="ARBA00023163"/>
    </source>
</evidence>
<dbReference type="SUPFAM" id="SSF48498">
    <property type="entry name" value="Tetracyclin repressor-like, C-terminal domain"/>
    <property type="match status" value="1"/>
</dbReference>
<protein>
    <submittedName>
        <fullName evidence="6">TetR family transcriptional regulator</fullName>
    </submittedName>
</protein>
<dbReference type="Proteomes" id="UP001321486">
    <property type="component" value="Chromosome"/>
</dbReference>
<proteinExistence type="predicted"/>
<dbReference type="PANTHER" id="PTHR30055">
    <property type="entry name" value="HTH-TYPE TRANSCRIPTIONAL REGULATOR RUTR"/>
    <property type="match status" value="1"/>
</dbReference>
<evidence type="ECO:0000313" key="6">
    <source>
        <dbReference type="EMBL" id="BDZ47864.1"/>
    </source>
</evidence>
<dbReference type="PANTHER" id="PTHR30055:SF234">
    <property type="entry name" value="HTH-TYPE TRANSCRIPTIONAL REGULATOR BETI"/>
    <property type="match status" value="1"/>
</dbReference>
<keyword evidence="7" id="KW-1185">Reference proteome</keyword>
<dbReference type="InterPro" id="IPR041490">
    <property type="entry name" value="KstR2_TetR_C"/>
</dbReference>
<organism evidence="6 7">
    <name type="scientific">Frondihabitans sucicola</name>
    <dbReference type="NCBI Taxonomy" id="1268041"/>
    <lineage>
        <taxon>Bacteria</taxon>
        <taxon>Bacillati</taxon>
        <taxon>Actinomycetota</taxon>
        <taxon>Actinomycetes</taxon>
        <taxon>Micrococcales</taxon>
        <taxon>Microbacteriaceae</taxon>
        <taxon>Frondihabitans</taxon>
    </lineage>
</organism>
<accession>A0ABN6XS86</accession>